<evidence type="ECO:0000256" key="1">
    <source>
        <dbReference type="ARBA" id="ARBA00022723"/>
    </source>
</evidence>
<dbReference type="Gene3D" id="3.40.50.12780">
    <property type="entry name" value="N-terminal domain of ligase-like"/>
    <property type="match status" value="1"/>
</dbReference>
<dbReference type="Proteomes" id="UP001148313">
    <property type="component" value="Unassembled WGS sequence"/>
</dbReference>
<protein>
    <submittedName>
        <fullName evidence="4">Class I adenylate-forming enzyme family protein</fullName>
    </submittedName>
</protein>
<dbReference type="SUPFAM" id="SSF56801">
    <property type="entry name" value="Acetyl-CoA synthetase-like"/>
    <property type="match status" value="1"/>
</dbReference>
<dbReference type="InterPro" id="IPR045851">
    <property type="entry name" value="AMP-bd_C_sf"/>
</dbReference>
<dbReference type="PROSITE" id="PS00455">
    <property type="entry name" value="AMP_BINDING"/>
    <property type="match status" value="1"/>
</dbReference>
<evidence type="ECO:0000259" key="3">
    <source>
        <dbReference type="Pfam" id="PF13193"/>
    </source>
</evidence>
<gene>
    <name evidence="4" type="ORF">OOZ53_06115</name>
</gene>
<dbReference type="Gene3D" id="3.30.300.30">
    <property type="match status" value="1"/>
</dbReference>
<proteinExistence type="predicted"/>
<accession>A0ABT4VJR6</accession>
<dbReference type="InterPro" id="IPR042099">
    <property type="entry name" value="ANL_N_sf"/>
</dbReference>
<dbReference type="PANTHER" id="PTHR43767">
    <property type="entry name" value="LONG-CHAIN-FATTY-ACID--COA LIGASE"/>
    <property type="match status" value="1"/>
</dbReference>
<dbReference type="InterPro" id="IPR000873">
    <property type="entry name" value="AMP-dep_synth/lig_dom"/>
</dbReference>
<reference evidence="4" key="1">
    <citation type="submission" date="2022-11" db="EMBL/GenBank/DDBJ databases">
        <title>Hoeflea poritis sp. nov., isolated from scleractinian coral Porites lutea.</title>
        <authorList>
            <person name="Zhang G."/>
            <person name="Wei Q."/>
            <person name="Cai L."/>
        </authorList>
    </citation>
    <scope>NUCLEOTIDE SEQUENCE</scope>
    <source>
        <strain evidence="4">E7-10</strain>
    </source>
</reference>
<evidence type="ECO:0000313" key="4">
    <source>
        <dbReference type="EMBL" id="MDA4844916.1"/>
    </source>
</evidence>
<dbReference type="Pfam" id="PF13193">
    <property type="entry name" value="AMP-binding_C"/>
    <property type="match status" value="1"/>
</dbReference>
<sequence>MRVEDYLRANARRYRDKEALIAGPVRLTYGEIDAASDRLAAAMAQAGLKRHDRVVVFMDNCWQAVVAIFAVQKAGAVVSPVNPSTKADKLAYILDNAGAAGIITQARLTRTADQAAEQAPSVTLKIASDEKGQGLPAGYLTLEEILDDDRGLELPFAGIVTDLAMLVYTSGSTGFPKGVMMTHQNVDAAAGAITTYLENTADDVILNVLPISFDYGLYQILMAFRVGATLVLEKSFAFPQVILDRMTEEKVTGFPIVPTMAALILRMKSLEAGSFPHLRYISSTGAAFAPAVIQQMRTLFPGAQVYSMYGLTECKRCTWLPPSELDRRPGSVGIAIPGTEAYVVDDDGQRLPAGKVGELVIRGPHVMKGYWHNEEATDKALKTGIYPWEKVLYTGDLFHADEDGFLYFVGRKDDIIKTRGEKVSPKEVENVLYAMPEISEAAVLGVTDTVLGSAIKAIIVAAPGAQPTEKDVLRHCARHLEDFMVPKQVEFRDSMPKTDSGKISRRLLQETLEAGE</sequence>
<name>A0ABT4VJR6_9HYPH</name>
<keyword evidence="1" id="KW-0479">Metal-binding</keyword>
<dbReference type="EMBL" id="JAPJZH010000003">
    <property type="protein sequence ID" value="MDA4844916.1"/>
    <property type="molecule type" value="Genomic_DNA"/>
</dbReference>
<dbReference type="PANTHER" id="PTHR43767:SF1">
    <property type="entry name" value="NONRIBOSOMAL PEPTIDE SYNTHASE PES1 (EUROFUNG)-RELATED"/>
    <property type="match status" value="1"/>
</dbReference>
<dbReference type="InterPro" id="IPR020845">
    <property type="entry name" value="AMP-binding_CS"/>
</dbReference>
<evidence type="ECO:0000259" key="2">
    <source>
        <dbReference type="Pfam" id="PF00501"/>
    </source>
</evidence>
<dbReference type="Pfam" id="PF00501">
    <property type="entry name" value="AMP-binding"/>
    <property type="match status" value="1"/>
</dbReference>
<evidence type="ECO:0000313" key="5">
    <source>
        <dbReference type="Proteomes" id="UP001148313"/>
    </source>
</evidence>
<keyword evidence="5" id="KW-1185">Reference proteome</keyword>
<dbReference type="RefSeq" id="WP_271088751.1">
    <property type="nucleotide sequence ID" value="NZ_JAPJZH010000003.1"/>
</dbReference>
<dbReference type="InterPro" id="IPR025110">
    <property type="entry name" value="AMP-bd_C"/>
</dbReference>
<dbReference type="InterPro" id="IPR050237">
    <property type="entry name" value="ATP-dep_AMP-bd_enzyme"/>
</dbReference>
<organism evidence="4 5">
    <name type="scientific">Hoeflea poritis</name>
    <dbReference type="NCBI Taxonomy" id="2993659"/>
    <lineage>
        <taxon>Bacteria</taxon>
        <taxon>Pseudomonadati</taxon>
        <taxon>Pseudomonadota</taxon>
        <taxon>Alphaproteobacteria</taxon>
        <taxon>Hyphomicrobiales</taxon>
        <taxon>Rhizobiaceae</taxon>
        <taxon>Hoeflea</taxon>
    </lineage>
</organism>
<comment type="caution">
    <text evidence="4">The sequence shown here is derived from an EMBL/GenBank/DDBJ whole genome shotgun (WGS) entry which is preliminary data.</text>
</comment>
<feature type="domain" description="AMP-dependent synthetase/ligase" evidence="2">
    <location>
        <begin position="8"/>
        <end position="371"/>
    </location>
</feature>
<feature type="domain" description="AMP-binding enzyme C-terminal" evidence="3">
    <location>
        <begin position="427"/>
        <end position="502"/>
    </location>
</feature>